<dbReference type="InterPro" id="IPR029058">
    <property type="entry name" value="AB_hydrolase_fold"/>
</dbReference>
<dbReference type="PANTHER" id="PTHR14189:SF0">
    <property type="entry name" value="PROTEIN PHOSPHATASE METHYLESTERASE 1"/>
    <property type="match status" value="1"/>
</dbReference>
<dbReference type="EC" id="3.1.1.-" evidence="6"/>
<accession>A0A4P6XPD1</accession>
<feature type="domain" description="AB hydrolase-1" evidence="8">
    <location>
        <begin position="91"/>
        <end position="339"/>
    </location>
</feature>
<dbReference type="PIRSF" id="PIRSF022950">
    <property type="entry name" value="PPase_methylesterase_euk"/>
    <property type="match status" value="1"/>
</dbReference>
<evidence type="ECO:0000313" key="10">
    <source>
        <dbReference type="Proteomes" id="UP000292447"/>
    </source>
</evidence>
<dbReference type="Gene3D" id="3.40.50.1820">
    <property type="entry name" value="alpha/beta hydrolase"/>
    <property type="match status" value="1"/>
</dbReference>
<organism evidence="9 10">
    <name type="scientific">Metschnikowia aff. pulcherrima</name>
    <dbReference type="NCBI Taxonomy" id="2163413"/>
    <lineage>
        <taxon>Eukaryota</taxon>
        <taxon>Fungi</taxon>
        <taxon>Dikarya</taxon>
        <taxon>Ascomycota</taxon>
        <taxon>Saccharomycotina</taxon>
        <taxon>Pichiomycetes</taxon>
        <taxon>Metschnikowiaceae</taxon>
        <taxon>Metschnikowia</taxon>
    </lineage>
</organism>
<evidence type="ECO:0000256" key="5">
    <source>
        <dbReference type="ARBA" id="ARBA00049203"/>
    </source>
</evidence>
<comment type="similarity">
    <text evidence="1 6">Belongs to the AB hydrolase superfamily.</text>
</comment>
<feature type="active site" evidence="7">
    <location>
        <position position="334"/>
    </location>
</feature>
<dbReference type="Proteomes" id="UP000292447">
    <property type="component" value="Chromosome II"/>
</dbReference>
<evidence type="ECO:0000256" key="6">
    <source>
        <dbReference type="PIRNR" id="PIRNR022950"/>
    </source>
</evidence>
<keyword evidence="3 6" id="KW-0719">Serine esterase</keyword>
<evidence type="ECO:0000256" key="2">
    <source>
        <dbReference type="ARBA" id="ARBA00020672"/>
    </source>
</evidence>
<protein>
    <recommendedName>
        <fullName evidence="2 6">Protein phosphatase methylesterase 1</fullName>
        <shortName evidence="6">PME-1</shortName>
        <ecNumber evidence="6">3.1.1.-</ecNumber>
    </recommendedName>
</protein>
<dbReference type="PANTHER" id="PTHR14189">
    <property type="entry name" value="PROTEIN PHOSPHATASE METHYLESTERASE-1 RELATED"/>
    <property type="match status" value="1"/>
</dbReference>
<comment type="function">
    <text evidence="6">Demethylates proteins that have been reversibly carboxymethylated.</text>
</comment>
<dbReference type="Pfam" id="PF00561">
    <property type="entry name" value="Abhydrolase_1"/>
    <property type="match status" value="1"/>
</dbReference>
<dbReference type="InterPro" id="IPR016812">
    <property type="entry name" value="PPase_methylesterase_euk"/>
</dbReference>
<name>A0A4P6XPD1_9ASCO</name>
<reference evidence="10" key="1">
    <citation type="submission" date="2019-03" db="EMBL/GenBank/DDBJ databases">
        <title>Snf2 controls pulcherriminic acid biosynthesis and connects pigmentation and antifungal activity of the yeast Metschnikowia pulcherrima.</title>
        <authorList>
            <person name="Gore-Lloyd D."/>
            <person name="Sumann I."/>
            <person name="Brachmann A.O."/>
            <person name="Schneeberger K."/>
            <person name="Ortiz-Merino R.A."/>
            <person name="Moreno-Beltran M."/>
            <person name="Schlaefli M."/>
            <person name="Kirner P."/>
            <person name="Santos Kron A."/>
            <person name="Wolfe K.H."/>
            <person name="Piel J."/>
            <person name="Ahrens C.H."/>
            <person name="Henk D."/>
            <person name="Freimoser F.M."/>
        </authorList>
    </citation>
    <scope>NUCLEOTIDE SEQUENCE [LARGE SCALE GENOMIC DNA]</scope>
    <source>
        <strain evidence="10">APC 1.2</strain>
    </source>
</reference>
<keyword evidence="4 6" id="KW-0378">Hydrolase</keyword>
<evidence type="ECO:0000259" key="8">
    <source>
        <dbReference type="Pfam" id="PF00561"/>
    </source>
</evidence>
<evidence type="ECO:0000256" key="1">
    <source>
        <dbReference type="ARBA" id="ARBA00008645"/>
    </source>
</evidence>
<evidence type="ECO:0000256" key="3">
    <source>
        <dbReference type="ARBA" id="ARBA00022487"/>
    </source>
</evidence>
<evidence type="ECO:0000313" key="9">
    <source>
        <dbReference type="EMBL" id="QBM87888.1"/>
    </source>
</evidence>
<dbReference type="GO" id="GO:0051723">
    <property type="term" value="F:protein methylesterase activity"/>
    <property type="evidence" value="ECO:0007669"/>
    <property type="project" value="UniProtKB-EC"/>
</dbReference>
<evidence type="ECO:0000256" key="7">
    <source>
        <dbReference type="PIRSR" id="PIRSR022950-1"/>
    </source>
</evidence>
<gene>
    <name evidence="9" type="primary">MPUL0B11020</name>
    <name evidence="9" type="ORF">METSCH_B11020</name>
</gene>
<dbReference type="STRING" id="2163413.A0A4P6XPD1"/>
<dbReference type="InterPro" id="IPR000073">
    <property type="entry name" value="AB_hydrolase_1"/>
</dbReference>
<dbReference type="CDD" id="cd00133">
    <property type="entry name" value="PTS_IIB"/>
    <property type="match status" value="1"/>
</dbReference>
<feature type="active site" evidence="7">
    <location>
        <position position="174"/>
    </location>
</feature>
<keyword evidence="10" id="KW-1185">Reference proteome</keyword>
<proteinExistence type="inferred from homology"/>
<dbReference type="EMBL" id="CP034457">
    <property type="protein sequence ID" value="QBM87888.1"/>
    <property type="molecule type" value="Genomic_DNA"/>
</dbReference>
<evidence type="ECO:0000256" key="4">
    <source>
        <dbReference type="ARBA" id="ARBA00022801"/>
    </source>
</evidence>
<sequence>MSSIQKKAILKRALGLGLEPVAEMPTQQALAPPLGNVTAEAKQTETDVSKANDALGHAKRNVFPIQEKYVDPSTGLLFNTYYLPPSGPESPLFVCHHGAGSSGMTFWCLAKHLREYSGKSNAPGVFTFDARGHGEPLSTKEYHLEEFSRDFDFVISEFELRNKPKNSICLVGHSLGGAVLTDYITKHSNLDLNIRGLVIIDIVEETAVQSLLSMSMFLNKRPSSFSSFDDAIKWHLQSRMLRNEESARISVPELLLPKNGYFTWKAHLEDMAESWDTWFANLSQKFLQCNLTKHKIAKLLILSSNETLDKHLTIGQMQGKFQLVVFNNSTNAGHFLHEDIPAQIATSITDFMRRFSPANQCQQQQKIASLWGGKIHS</sequence>
<feature type="active site" evidence="7">
    <location>
        <position position="201"/>
    </location>
</feature>
<dbReference type="AlphaFoldDB" id="A0A4P6XPD1"/>
<dbReference type="SUPFAM" id="SSF53474">
    <property type="entry name" value="alpha/beta-Hydrolases"/>
    <property type="match status" value="1"/>
</dbReference>
<comment type="catalytic activity">
    <reaction evidence="5">
        <text>[phosphatase 2A protein]-C-terminal L-leucine methyl ester + H2O = [phosphatase 2A protein]-C-terminal L-leucine + methanol + H(+)</text>
        <dbReference type="Rhea" id="RHEA:48548"/>
        <dbReference type="Rhea" id="RHEA-COMP:12134"/>
        <dbReference type="Rhea" id="RHEA-COMP:12135"/>
        <dbReference type="ChEBI" id="CHEBI:15377"/>
        <dbReference type="ChEBI" id="CHEBI:15378"/>
        <dbReference type="ChEBI" id="CHEBI:17790"/>
        <dbReference type="ChEBI" id="CHEBI:90516"/>
        <dbReference type="ChEBI" id="CHEBI:90517"/>
        <dbReference type="EC" id="3.1.1.89"/>
    </reaction>
</comment>